<evidence type="ECO:0000256" key="1">
    <source>
        <dbReference type="ARBA" id="ARBA00004555"/>
    </source>
</evidence>
<dbReference type="PANTHER" id="PTHR11711">
    <property type="entry name" value="ADP RIBOSYLATION FACTOR-RELATED"/>
    <property type="match status" value="1"/>
</dbReference>
<proteinExistence type="inferred from homology"/>
<dbReference type="CDD" id="cd00878">
    <property type="entry name" value="Arf_Arl"/>
    <property type="match status" value="1"/>
</dbReference>
<gene>
    <name evidence="16" type="ORF">BC938DRAFT_481621</name>
</gene>
<feature type="binding site" evidence="14">
    <location>
        <position position="27"/>
    </location>
    <ligand>
        <name>Mg(2+)</name>
        <dbReference type="ChEBI" id="CHEBI:18420"/>
    </ligand>
</feature>
<keyword evidence="6" id="KW-0931">ER-Golgi transport</keyword>
<dbReference type="InterPro" id="IPR024156">
    <property type="entry name" value="Small_GTPase_ARF"/>
</dbReference>
<evidence type="ECO:0000256" key="10">
    <source>
        <dbReference type="ARBA" id="ARBA00023288"/>
    </source>
</evidence>
<evidence type="ECO:0000256" key="13">
    <source>
        <dbReference type="PIRSR" id="PIRSR606689-1"/>
    </source>
</evidence>
<dbReference type="AlphaFoldDB" id="A0A433QWW3"/>
<keyword evidence="9 13" id="KW-0342">GTP-binding</keyword>
<evidence type="ECO:0000256" key="3">
    <source>
        <dbReference type="ARBA" id="ARBA00022448"/>
    </source>
</evidence>
<dbReference type="InterPro" id="IPR027417">
    <property type="entry name" value="P-loop_NTPase"/>
</dbReference>
<evidence type="ECO:0000256" key="14">
    <source>
        <dbReference type="PIRSR" id="PIRSR606689-2"/>
    </source>
</evidence>
<sequence>SWLQSINPWKKAQVRGLILGNSAAGKTTFLYRLVLGDQMITTIPTIGFNVEAYQHKDVNFTLWDVGGCDKIRPLWRHYFNDMQTLLFIIDCNDQDLSNRAQALEDVRWALTDDTLREQNPFVVIACNKQDAPGATTPDEIRTWLMAQPNIDYILRPGRWALTGCSANTGHGISDVVELAYQGVVTKRKARGNASTSSSASGPSSSSSGTEASSSTTPPPLDFPSHPEIPSRTALEDRIRETTDTPVDHDLFLAAICSGTLTPFDHRAHLRLAYIHLVRSAARNEPQALAVNQITSHLKEFFRNADPTRIRLTYHETMTRFWSYIVAYEIMRYAVAKGGTAVPTEGEFEDMLRYAPHLMWGGLWKVYYTKGRLLEGEPGQEAKRAFVFPDVKILPSYTIVPAGSVAPGQAEDVTDEDGDDEGDAWELIRPTESAVDDATPSPYDLSDDVLLDWVEAGRMLAFLDDRTFIRLVFLHLRRAMMAGQRRGDAVTRMMVTLESTLMRIRGRGAIGGMYGGGDVAIKFSETKVYFWTQIVWQGLVAQAGKGREASGIGFNKFRDLCPECRDVGFWKVFYSEKVWLSVEANMGFVLPDRKPLPNVLM</sequence>
<evidence type="ECO:0000256" key="4">
    <source>
        <dbReference type="ARBA" id="ARBA00022707"/>
    </source>
</evidence>
<evidence type="ECO:0000256" key="12">
    <source>
        <dbReference type="ARBA" id="ARBA00070396"/>
    </source>
</evidence>
<dbReference type="GO" id="GO:0015031">
    <property type="term" value="P:protein transport"/>
    <property type="evidence" value="ECO:0007669"/>
    <property type="project" value="UniProtKB-KW"/>
</dbReference>
<dbReference type="GO" id="GO:0005525">
    <property type="term" value="F:GTP binding"/>
    <property type="evidence" value="ECO:0007669"/>
    <property type="project" value="UniProtKB-KW"/>
</dbReference>
<evidence type="ECO:0000256" key="15">
    <source>
        <dbReference type="SAM" id="MobiDB-lite"/>
    </source>
</evidence>
<keyword evidence="3" id="KW-0813">Transport</keyword>
<dbReference type="FunFam" id="3.40.50.300:FF:003500">
    <property type="entry name" value="ADP-ribosylation factor 1"/>
    <property type="match status" value="1"/>
</dbReference>
<evidence type="ECO:0000256" key="6">
    <source>
        <dbReference type="ARBA" id="ARBA00022892"/>
    </source>
</evidence>
<feature type="non-terminal residue" evidence="16">
    <location>
        <position position="1"/>
    </location>
</feature>
<dbReference type="EMBL" id="RBNJ01000633">
    <property type="protein sequence ID" value="RUS34248.1"/>
    <property type="molecule type" value="Genomic_DNA"/>
</dbReference>
<feature type="binding site" evidence="14">
    <location>
        <position position="45"/>
    </location>
    <ligand>
        <name>Mg(2+)</name>
        <dbReference type="ChEBI" id="CHEBI:18420"/>
    </ligand>
</feature>
<evidence type="ECO:0000313" key="17">
    <source>
        <dbReference type="Proteomes" id="UP000274822"/>
    </source>
</evidence>
<comment type="subcellular location">
    <subcellularLocation>
        <location evidence="1">Golgi apparatus</location>
    </subcellularLocation>
</comment>
<feature type="binding site" evidence="13">
    <location>
        <begin position="20"/>
        <end position="27"/>
    </location>
    <ligand>
        <name>GTP</name>
        <dbReference type="ChEBI" id="CHEBI:37565"/>
    </ligand>
</feature>
<name>A0A433QWW3_9FUNG</name>
<evidence type="ECO:0000256" key="7">
    <source>
        <dbReference type="ARBA" id="ARBA00022927"/>
    </source>
</evidence>
<dbReference type="GO" id="GO:0016192">
    <property type="term" value="P:vesicle-mediated transport"/>
    <property type="evidence" value="ECO:0007669"/>
    <property type="project" value="UniProtKB-KW"/>
</dbReference>
<evidence type="ECO:0000256" key="5">
    <source>
        <dbReference type="ARBA" id="ARBA00022741"/>
    </source>
</evidence>
<evidence type="ECO:0000256" key="11">
    <source>
        <dbReference type="ARBA" id="ARBA00053326"/>
    </source>
</evidence>
<dbReference type="SUPFAM" id="SSF52540">
    <property type="entry name" value="P-loop containing nucleoside triphosphate hydrolases"/>
    <property type="match status" value="1"/>
</dbReference>
<keyword evidence="5 13" id="KW-0547">Nucleotide-binding</keyword>
<keyword evidence="14" id="KW-0479">Metal-binding</keyword>
<dbReference type="InterPro" id="IPR005225">
    <property type="entry name" value="Small_GTP-bd"/>
</dbReference>
<dbReference type="Proteomes" id="UP000274822">
    <property type="component" value="Unassembled WGS sequence"/>
</dbReference>
<dbReference type="NCBIfam" id="TIGR00231">
    <property type="entry name" value="small_GTP"/>
    <property type="match status" value="1"/>
</dbReference>
<comment type="similarity">
    <text evidence="2">Belongs to the small GTPase superfamily. Arf family.</text>
</comment>
<evidence type="ECO:0000256" key="8">
    <source>
        <dbReference type="ARBA" id="ARBA00023034"/>
    </source>
</evidence>
<dbReference type="Pfam" id="PF00025">
    <property type="entry name" value="Arf"/>
    <property type="match status" value="1"/>
</dbReference>
<evidence type="ECO:0000256" key="2">
    <source>
        <dbReference type="ARBA" id="ARBA00010290"/>
    </source>
</evidence>
<evidence type="ECO:0000256" key="9">
    <source>
        <dbReference type="ARBA" id="ARBA00023134"/>
    </source>
</evidence>
<dbReference type="InterPro" id="IPR006689">
    <property type="entry name" value="Small_GTPase_ARF/SAR"/>
</dbReference>
<organism evidence="16 17">
    <name type="scientific">Jimgerdemannia flammicorona</name>
    <dbReference type="NCBI Taxonomy" id="994334"/>
    <lineage>
        <taxon>Eukaryota</taxon>
        <taxon>Fungi</taxon>
        <taxon>Fungi incertae sedis</taxon>
        <taxon>Mucoromycota</taxon>
        <taxon>Mucoromycotina</taxon>
        <taxon>Endogonomycetes</taxon>
        <taxon>Endogonales</taxon>
        <taxon>Endogonaceae</taxon>
        <taxon>Jimgerdemannia</taxon>
    </lineage>
</organism>
<dbReference type="Gene3D" id="3.40.50.300">
    <property type="entry name" value="P-loop containing nucleotide triphosphate hydrolases"/>
    <property type="match status" value="1"/>
</dbReference>
<keyword evidence="4" id="KW-0519">Myristate</keyword>
<feature type="binding site" evidence="13">
    <location>
        <begin position="127"/>
        <end position="130"/>
    </location>
    <ligand>
        <name>GTP</name>
        <dbReference type="ChEBI" id="CHEBI:37565"/>
    </ligand>
</feature>
<dbReference type="GO" id="GO:0046872">
    <property type="term" value="F:metal ion binding"/>
    <property type="evidence" value="ECO:0007669"/>
    <property type="project" value="UniProtKB-KW"/>
</dbReference>
<accession>A0A433QWW3</accession>
<keyword evidence="7" id="KW-0653">Protein transport</keyword>
<feature type="region of interest" description="Disordered" evidence="15">
    <location>
        <begin position="189"/>
        <end position="228"/>
    </location>
</feature>
<keyword evidence="10" id="KW-0449">Lipoprotein</keyword>
<dbReference type="GO" id="GO:0003924">
    <property type="term" value="F:GTPase activity"/>
    <property type="evidence" value="ECO:0007669"/>
    <property type="project" value="InterPro"/>
</dbReference>
<dbReference type="GO" id="GO:0005794">
    <property type="term" value="C:Golgi apparatus"/>
    <property type="evidence" value="ECO:0007669"/>
    <property type="project" value="UniProtKB-SubCell"/>
</dbReference>
<keyword evidence="8" id="KW-0333">Golgi apparatus</keyword>
<dbReference type="PROSITE" id="PS51417">
    <property type="entry name" value="ARF"/>
    <property type="match status" value="1"/>
</dbReference>
<evidence type="ECO:0000313" key="16">
    <source>
        <dbReference type="EMBL" id="RUS34248.1"/>
    </source>
</evidence>
<reference evidence="16 17" key="1">
    <citation type="journal article" date="2018" name="New Phytol.">
        <title>Phylogenomics of Endogonaceae and evolution of mycorrhizas within Mucoromycota.</title>
        <authorList>
            <person name="Chang Y."/>
            <person name="Desiro A."/>
            <person name="Na H."/>
            <person name="Sandor L."/>
            <person name="Lipzen A."/>
            <person name="Clum A."/>
            <person name="Barry K."/>
            <person name="Grigoriev I.V."/>
            <person name="Martin F.M."/>
            <person name="Stajich J.E."/>
            <person name="Smith M.E."/>
            <person name="Bonito G."/>
            <person name="Spatafora J.W."/>
        </authorList>
    </citation>
    <scope>NUCLEOTIDE SEQUENCE [LARGE SCALE GENOMIC DNA]</scope>
    <source>
        <strain evidence="16 17">AD002</strain>
    </source>
</reference>
<protein>
    <recommendedName>
        <fullName evidence="12">ADP-ribosylation factor</fullName>
    </recommendedName>
</protein>
<comment type="function">
    <text evidence="11">GTP-binding protein involved in protein trafficking; may modulate vesicle budding and uncoating within the Golgi apparatus.</text>
</comment>
<keyword evidence="14" id="KW-0460">Magnesium</keyword>
<dbReference type="SMART" id="SM00178">
    <property type="entry name" value="SAR"/>
    <property type="match status" value="1"/>
</dbReference>
<keyword evidence="17" id="KW-1185">Reference proteome</keyword>
<feature type="compositionally biased region" description="Low complexity" evidence="15">
    <location>
        <begin position="193"/>
        <end position="215"/>
    </location>
</feature>
<comment type="caution">
    <text evidence="16">The sequence shown here is derived from an EMBL/GenBank/DDBJ whole genome shotgun (WGS) entry which is preliminary data.</text>
</comment>
<feature type="binding site" evidence="13">
    <location>
        <position position="67"/>
    </location>
    <ligand>
        <name>GTP</name>
        <dbReference type="ChEBI" id="CHEBI:37565"/>
    </ligand>
</feature>
<dbReference type="SMART" id="SM00177">
    <property type="entry name" value="ARF"/>
    <property type="match status" value="1"/>
</dbReference>